<dbReference type="Proteomes" id="UP000190105">
    <property type="component" value="Unassembled WGS sequence"/>
</dbReference>
<evidence type="ECO:0000313" key="1">
    <source>
        <dbReference type="EMBL" id="SKA96914.1"/>
    </source>
</evidence>
<gene>
    <name evidence="1" type="ORF">SAMN05443428_12310</name>
</gene>
<dbReference type="EMBL" id="FUYH01000023">
    <property type="protein sequence ID" value="SKA96914.1"/>
    <property type="molecule type" value="Genomic_DNA"/>
</dbReference>
<dbReference type="AlphaFoldDB" id="A0A1T4Y514"/>
<sequence length="172" mass="20151">MPKLTRADFYYGSLLSLMLSNGVKPPLFEENEERRIYLFTTNKGDYLLYMKYVSSRTKRENKDVQLWQFSFSGDEVQKIKELKEKEQGKELLFALICGKQELKESEIAVLKFDEVVDCLGLNNDERTNESYRISIRYEKNAKGLRVYGNGRDEKINGKDNTIKIERDRILGI</sequence>
<dbReference type="OrthoDB" id="2083716at2"/>
<name>A0A1T4Y514_9CLOT</name>
<keyword evidence="2" id="KW-1185">Reference proteome</keyword>
<accession>A0A1T4Y514</accession>
<proteinExistence type="predicted"/>
<protein>
    <submittedName>
        <fullName evidence="1">Uncharacterized protein</fullName>
    </submittedName>
</protein>
<organism evidence="1 2">
    <name type="scientific">Caloramator quimbayensis</name>
    <dbReference type="NCBI Taxonomy" id="1147123"/>
    <lineage>
        <taxon>Bacteria</taxon>
        <taxon>Bacillati</taxon>
        <taxon>Bacillota</taxon>
        <taxon>Clostridia</taxon>
        <taxon>Eubacteriales</taxon>
        <taxon>Clostridiaceae</taxon>
        <taxon>Caloramator</taxon>
    </lineage>
</organism>
<dbReference type="RefSeq" id="WP_078697378.1">
    <property type="nucleotide sequence ID" value="NZ_FUYH01000023.1"/>
</dbReference>
<evidence type="ECO:0000313" key="2">
    <source>
        <dbReference type="Proteomes" id="UP000190105"/>
    </source>
</evidence>
<reference evidence="2" key="1">
    <citation type="submission" date="2017-02" db="EMBL/GenBank/DDBJ databases">
        <authorList>
            <person name="Varghese N."/>
            <person name="Submissions S."/>
        </authorList>
    </citation>
    <scope>NUCLEOTIDE SEQUENCE [LARGE SCALE GENOMIC DNA]</scope>
    <source>
        <strain evidence="2">USBA 833</strain>
    </source>
</reference>